<dbReference type="RefSeq" id="WP_203759317.1">
    <property type="nucleotide sequence ID" value="NZ_BAAABO010000004.1"/>
</dbReference>
<feature type="compositionally biased region" description="Low complexity" evidence="1">
    <location>
        <begin position="217"/>
        <end position="226"/>
    </location>
</feature>
<dbReference type="Proteomes" id="UP000609879">
    <property type="component" value="Unassembled WGS sequence"/>
</dbReference>
<dbReference type="Pfam" id="PF13569">
    <property type="entry name" value="DUF4132"/>
    <property type="match status" value="1"/>
</dbReference>
<feature type="domain" description="DUF4132" evidence="2">
    <location>
        <begin position="472"/>
        <end position="643"/>
    </location>
</feature>
<accession>A0ABQ3XUU5</accession>
<reference evidence="3 4" key="1">
    <citation type="submission" date="2021-01" db="EMBL/GenBank/DDBJ databases">
        <title>Whole genome shotgun sequence of Actinoplanes deccanensis NBRC 13994.</title>
        <authorList>
            <person name="Komaki H."/>
            <person name="Tamura T."/>
        </authorList>
    </citation>
    <scope>NUCLEOTIDE SEQUENCE [LARGE SCALE GENOMIC DNA]</scope>
    <source>
        <strain evidence="3 4">NBRC 13994</strain>
    </source>
</reference>
<comment type="caution">
    <text evidence="3">The sequence shown here is derived from an EMBL/GenBank/DDBJ whole genome shotgun (WGS) entry which is preliminary data.</text>
</comment>
<evidence type="ECO:0000256" key="1">
    <source>
        <dbReference type="SAM" id="MobiDB-lite"/>
    </source>
</evidence>
<keyword evidence="4" id="KW-1185">Reference proteome</keyword>
<name>A0ABQ3XUU5_9ACTN</name>
<dbReference type="InterPro" id="IPR025406">
    <property type="entry name" value="DUF4132"/>
</dbReference>
<evidence type="ECO:0000313" key="4">
    <source>
        <dbReference type="Proteomes" id="UP000609879"/>
    </source>
</evidence>
<proteinExistence type="predicted"/>
<evidence type="ECO:0000259" key="2">
    <source>
        <dbReference type="Pfam" id="PF13569"/>
    </source>
</evidence>
<sequence>MGRKAIAGLECADPTVMVWEDGERERWLARAGALDHGREQADWVRAVTGADRLSDLSPEQVAWLFAKGPEGSARALLGTPLLVRVRQRVDLGQVAVARFGLDALGLALRDAAESADRLGLLLLPFRGPEPAALVAGWLRHLGSARLWARLWLDRHAEAAARALIPAAVGRASKARQNAEDALRHLTATGHGELVLKTAEGYGAEALAAVGALLELPPTRELPTPTRRLPEPVRNPALGTPKDALPADEISPLIDALARSRLADPPEPPPGDPAPPGNPAPPGDPAPAGSGRPLAVESSAAAQPLVHPPDPEAAALFAAHEPARLARFGRELLDDWLADGMPAARAWVVLCQAHIGDDATMDKLGPLVRAWPAQSRWQRAVDGLAVLATAGTDVALRHLLAIEENMVGGPMNDRALVHLAQAAARRGLTVTELADRLAVTHGLDGGVTLDYGPRAFTVEVDDHLTLYAVDAAGRRLARPPKPGVRDTRPEGHQHFVRLKKDLRTTASSQIARLERDMLAHRPRPARHVRDVLLPHPILGPLARRLVWAEPGARTLRIAEDGTFADVDDTTAPVGDDAPLVIVHPAELTADELAGWSQIFADYEIVQPFPQINRPAVRLTGEQRAATGLPGFGPVSSEEILDQLRKDRWLGNSSSSANRLHTQLYRTLPDGHALVVEIDPGVTMFATNAPTQRITEIWLDDAASDHWQLARTTPLGAADPAALSEVLVELYRLAPHR</sequence>
<protein>
    <recommendedName>
        <fullName evidence="2">DUF4132 domain-containing protein</fullName>
    </recommendedName>
</protein>
<organism evidence="3 4">
    <name type="scientific">Paractinoplanes deccanensis</name>
    <dbReference type="NCBI Taxonomy" id="113561"/>
    <lineage>
        <taxon>Bacteria</taxon>
        <taxon>Bacillati</taxon>
        <taxon>Actinomycetota</taxon>
        <taxon>Actinomycetes</taxon>
        <taxon>Micromonosporales</taxon>
        <taxon>Micromonosporaceae</taxon>
        <taxon>Paractinoplanes</taxon>
    </lineage>
</organism>
<feature type="compositionally biased region" description="Pro residues" evidence="1">
    <location>
        <begin position="264"/>
        <end position="284"/>
    </location>
</feature>
<feature type="region of interest" description="Disordered" evidence="1">
    <location>
        <begin position="260"/>
        <end position="307"/>
    </location>
</feature>
<feature type="region of interest" description="Disordered" evidence="1">
    <location>
        <begin position="217"/>
        <end position="247"/>
    </location>
</feature>
<dbReference type="EMBL" id="BOMI01000002">
    <property type="protein sequence ID" value="GID71422.1"/>
    <property type="molecule type" value="Genomic_DNA"/>
</dbReference>
<evidence type="ECO:0000313" key="3">
    <source>
        <dbReference type="EMBL" id="GID71422.1"/>
    </source>
</evidence>
<gene>
    <name evidence="3" type="ORF">Ade02nite_00630</name>
</gene>